<dbReference type="OrthoDB" id="6457783at2759"/>
<gene>
    <name evidence="2" type="ORF">NPIL_149611</name>
</gene>
<comment type="caution">
    <text evidence="2">The sequence shown here is derived from an EMBL/GenBank/DDBJ whole genome shotgun (WGS) entry which is preliminary data.</text>
</comment>
<dbReference type="Proteomes" id="UP000887013">
    <property type="component" value="Unassembled WGS sequence"/>
</dbReference>
<feature type="region of interest" description="Disordered" evidence="1">
    <location>
        <begin position="1"/>
        <end position="21"/>
    </location>
</feature>
<protein>
    <submittedName>
        <fullName evidence="2">Uncharacterized protein</fullName>
    </submittedName>
</protein>
<name>A0A8X6NB65_NEPPI</name>
<accession>A0A8X6NB65</accession>
<organism evidence="2 3">
    <name type="scientific">Nephila pilipes</name>
    <name type="common">Giant wood spider</name>
    <name type="synonym">Nephila maculata</name>
    <dbReference type="NCBI Taxonomy" id="299642"/>
    <lineage>
        <taxon>Eukaryota</taxon>
        <taxon>Metazoa</taxon>
        <taxon>Ecdysozoa</taxon>
        <taxon>Arthropoda</taxon>
        <taxon>Chelicerata</taxon>
        <taxon>Arachnida</taxon>
        <taxon>Araneae</taxon>
        <taxon>Araneomorphae</taxon>
        <taxon>Entelegynae</taxon>
        <taxon>Araneoidea</taxon>
        <taxon>Nephilidae</taxon>
        <taxon>Nephila</taxon>
    </lineage>
</organism>
<sequence length="117" mass="13039">MEILASESAAGTSSAREASERLGLPPSSIRNIFHEVLNQYLYKLQSCHELLLSDTLERSISEVYRSRPSNLSELKDAIRRELSCMQPNILHSAFTGFVTRLQCVIPCGGGHVEHILI</sequence>
<evidence type="ECO:0000313" key="2">
    <source>
        <dbReference type="EMBL" id="GFT03918.1"/>
    </source>
</evidence>
<evidence type="ECO:0000313" key="3">
    <source>
        <dbReference type="Proteomes" id="UP000887013"/>
    </source>
</evidence>
<reference evidence="2" key="1">
    <citation type="submission" date="2020-08" db="EMBL/GenBank/DDBJ databases">
        <title>Multicomponent nature underlies the extraordinary mechanical properties of spider dragline silk.</title>
        <authorList>
            <person name="Kono N."/>
            <person name="Nakamura H."/>
            <person name="Mori M."/>
            <person name="Yoshida Y."/>
            <person name="Ohtoshi R."/>
            <person name="Malay A.D."/>
            <person name="Moran D.A.P."/>
            <person name="Tomita M."/>
            <person name="Numata K."/>
            <person name="Arakawa K."/>
        </authorList>
    </citation>
    <scope>NUCLEOTIDE SEQUENCE</scope>
</reference>
<keyword evidence="3" id="KW-1185">Reference proteome</keyword>
<dbReference type="AlphaFoldDB" id="A0A8X6NB65"/>
<proteinExistence type="predicted"/>
<evidence type="ECO:0000256" key="1">
    <source>
        <dbReference type="SAM" id="MobiDB-lite"/>
    </source>
</evidence>
<dbReference type="EMBL" id="BMAW01102360">
    <property type="protein sequence ID" value="GFT03918.1"/>
    <property type="molecule type" value="Genomic_DNA"/>
</dbReference>